<feature type="region of interest" description="Disordered" evidence="1">
    <location>
        <begin position="1"/>
        <end position="122"/>
    </location>
</feature>
<reference evidence="2 3" key="1">
    <citation type="journal article" date="2016" name="PLoS Pathog.">
        <title>Biosynthesis of antibiotic leucinostatins in bio-control fungus Purpureocillium lilacinum and their inhibition on phytophthora revealed by genome mining.</title>
        <authorList>
            <person name="Wang G."/>
            <person name="Liu Z."/>
            <person name="Lin R."/>
            <person name="Li E."/>
            <person name="Mao Z."/>
            <person name="Ling J."/>
            <person name="Yang Y."/>
            <person name="Yin W.B."/>
            <person name="Xie B."/>
        </authorList>
    </citation>
    <scope>NUCLEOTIDE SEQUENCE [LARGE SCALE GENOMIC DNA]</scope>
    <source>
        <strain evidence="2">170</strain>
    </source>
</reference>
<dbReference type="KEGG" id="pchm:VFPPC_03892"/>
<accession>A0A179F2K9</accession>
<feature type="compositionally biased region" description="Basic and acidic residues" evidence="1">
    <location>
        <begin position="23"/>
        <end position="34"/>
    </location>
</feature>
<proteinExistence type="predicted"/>
<comment type="caution">
    <text evidence="2">The sequence shown here is derived from an EMBL/GenBank/DDBJ whole genome shotgun (WGS) entry which is preliminary data.</text>
</comment>
<evidence type="ECO:0000313" key="3">
    <source>
        <dbReference type="Proteomes" id="UP000078397"/>
    </source>
</evidence>
<evidence type="ECO:0000313" key="2">
    <source>
        <dbReference type="EMBL" id="OAQ59682.1"/>
    </source>
</evidence>
<evidence type="ECO:0000256" key="1">
    <source>
        <dbReference type="SAM" id="MobiDB-lite"/>
    </source>
</evidence>
<feature type="compositionally biased region" description="Basic and acidic residues" evidence="1">
    <location>
        <begin position="95"/>
        <end position="105"/>
    </location>
</feature>
<dbReference type="RefSeq" id="XP_018137675.1">
    <property type="nucleotide sequence ID" value="XM_018283341.1"/>
</dbReference>
<feature type="compositionally biased region" description="Polar residues" evidence="1">
    <location>
        <begin position="1"/>
        <end position="21"/>
    </location>
</feature>
<feature type="compositionally biased region" description="Basic and acidic residues" evidence="1">
    <location>
        <begin position="70"/>
        <end position="83"/>
    </location>
</feature>
<name>A0A179F2K9_METCM</name>
<keyword evidence="3" id="KW-1185">Reference proteome</keyword>
<dbReference type="EMBL" id="LSBJ02000002">
    <property type="protein sequence ID" value="OAQ59682.1"/>
    <property type="molecule type" value="Genomic_DNA"/>
</dbReference>
<organism evidence="2 3">
    <name type="scientific">Pochonia chlamydosporia 170</name>
    <dbReference type="NCBI Taxonomy" id="1380566"/>
    <lineage>
        <taxon>Eukaryota</taxon>
        <taxon>Fungi</taxon>
        <taxon>Dikarya</taxon>
        <taxon>Ascomycota</taxon>
        <taxon>Pezizomycotina</taxon>
        <taxon>Sordariomycetes</taxon>
        <taxon>Hypocreomycetidae</taxon>
        <taxon>Hypocreales</taxon>
        <taxon>Clavicipitaceae</taxon>
        <taxon>Pochonia</taxon>
    </lineage>
</organism>
<dbReference type="GeneID" id="28847335"/>
<dbReference type="Proteomes" id="UP000078397">
    <property type="component" value="Unassembled WGS sequence"/>
</dbReference>
<gene>
    <name evidence="2" type="ORF">VFPPC_03892</name>
</gene>
<sequence length="183" mass="19803">MVTQLTDPEIVSHNQKATSSVDEAAKSANNEHHAAALPGGQVYAKSSKSGEQGKVQVDDPVTMSSVIPETSEKDAEPKTKDVITDAAAVDSTGSEPRESSQKSPEEGASSSESQPRPEDVDMTKLFDRLFKETAHLSREELLARMPWMPKGAEPIGVDVETAMGWIDDITEKHIRSLEEDDGN</sequence>
<dbReference type="AlphaFoldDB" id="A0A179F2K9"/>
<protein>
    <submittedName>
        <fullName evidence="2">Uncharacterized protein</fullName>
    </submittedName>
</protein>